<organism evidence="4 5">
    <name type="scientific">Allacma fusca</name>
    <dbReference type="NCBI Taxonomy" id="39272"/>
    <lineage>
        <taxon>Eukaryota</taxon>
        <taxon>Metazoa</taxon>
        <taxon>Ecdysozoa</taxon>
        <taxon>Arthropoda</taxon>
        <taxon>Hexapoda</taxon>
        <taxon>Collembola</taxon>
        <taxon>Symphypleona</taxon>
        <taxon>Sminthuridae</taxon>
        <taxon>Allacma</taxon>
    </lineage>
</organism>
<keyword evidence="5" id="KW-1185">Reference proteome</keyword>
<evidence type="ECO:0000256" key="2">
    <source>
        <dbReference type="SAM" id="MobiDB-lite"/>
    </source>
</evidence>
<proteinExistence type="predicted"/>
<name>A0A8J2JDP0_9HEXA</name>
<comment type="caution">
    <text evidence="4">The sequence shown here is derived from an EMBL/GenBank/DDBJ whole genome shotgun (WGS) entry which is preliminary data.</text>
</comment>
<dbReference type="Proteomes" id="UP000708208">
    <property type="component" value="Unassembled WGS sequence"/>
</dbReference>
<evidence type="ECO:0000313" key="5">
    <source>
        <dbReference type="Proteomes" id="UP000708208"/>
    </source>
</evidence>
<protein>
    <recommendedName>
        <fullName evidence="3">BEN domain-containing protein</fullName>
    </recommendedName>
</protein>
<keyword evidence="1" id="KW-0175">Coiled coil</keyword>
<sequence length="332" mass="37563">MSFSPFFLVFWKDEDRYSCVSRSNIVNFSLRKETDENLLTSKYVEINFNRKVYSGTLVYAGRTRQDVNAHSKVLENGNVQKNSNNEEEHHQPDFQNRRQTALGSQIDHILQSIENAESTSVNSSTTPDNNDEDGMSISVVETTSVSANAEKQYQQIEKLRRKLSKAKAKIKLLEESLDEERKLRDKYKHKSKNLQQKIQKFQEEKSTMIDIGNGVMLNAAVLERAALFSLSPSILGRNIFRLVFKDSEIAGTSLTGRSCNANKNLPAKPALDAVRLDAVINYCLSTLGESSKGSGLKFDRAAIRFKIVKSLGEYIREVSRKQNQMPGLTLRN</sequence>
<feature type="coiled-coil region" evidence="1">
    <location>
        <begin position="146"/>
        <end position="204"/>
    </location>
</feature>
<dbReference type="InterPro" id="IPR018379">
    <property type="entry name" value="BEN_domain"/>
</dbReference>
<dbReference type="EMBL" id="CAJVCH010054518">
    <property type="protein sequence ID" value="CAG7718581.1"/>
    <property type="molecule type" value="Genomic_DNA"/>
</dbReference>
<dbReference type="PROSITE" id="PS51457">
    <property type="entry name" value="BEN"/>
    <property type="match status" value="1"/>
</dbReference>
<accession>A0A8J2JDP0</accession>
<feature type="region of interest" description="Disordered" evidence="2">
    <location>
        <begin position="114"/>
        <end position="135"/>
    </location>
</feature>
<reference evidence="4" key="1">
    <citation type="submission" date="2021-06" db="EMBL/GenBank/DDBJ databases">
        <authorList>
            <person name="Hodson N. C."/>
            <person name="Mongue J. A."/>
            <person name="Jaron S. K."/>
        </authorList>
    </citation>
    <scope>NUCLEOTIDE SEQUENCE</scope>
</reference>
<feature type="compositionally biased region" description="Polar residues" evidence="2">
    <location>
        <begin position="114"/>
        <end position="128"/>
    </location>
</feature>
<evidence type="ECO:0000313" key="4">
    <source>
        <dbReference type="EMBL" id="CAG7718581.1"/>
    </source>
</evidence>
<evidence type="ECO:0000256" key="1">
    <source>
        <dbReference type="SAM" id="Coils"/>
    </source>
</evidence>
<dbReference type="AlphaFoldDB" id="A0A8J2JDP0"/>
<dbReference type="GO" id="GO:0003677">
    <property type="term" value="F:DNA binding"/>
    <property type="evidence" value="ECO:0007669"/>
    <property type="project" value="InterPro"/>
</dbReference>
<feature type="domain" description="BEN" evidence="3">
    <location>
        <begin position="212"/>
        <end position="322"/>
    </location>
</feature>
<gene>
    <name evidence="4" type="ORF">AFUS01_LOCUS7962</name>
</gene>
<evidence type="ECO:0000259" key="3">
    <source>
        <dbReference type="PROSITE" id="PS51457"/>
    </source>
</evidence>